<organism evidence="6 7">
    <name type="scientific">Coemansia javaensis</name>
    <dbReference type="NCBI Taxonomy" id="2761396"/>
    <lineage>
        <taxon>Eukaryota</taxon>
        <taxon>Fungi</taxon>
        <taxon>Fungi incertae sedis</taxon>
        <taxon>Zoopagomycota</taxon>
        <taxon>Kickxellomycotina</taxon>
        <taxon>Kickxellomycetes</taxon>
        <taxon>Kickxellales</taxon>
        <taxon>Kickxellaceae</taxon>
        <taxon>Coemansia</taxon>
    </lineage>
</organism>
<dbReference type="AlphaFoldDB" id="A0A9W8HG75"/>
<evidence type="ECO:0000313" key="6">
    <source>
        <dbReference type="EMBL" id="KAJ2785621.1"/>
    </source>
</evidence>
<dbReference type="InterPro" id="IPR040442">
    <property type="entry name" value="Pyrv_kinase-like_dom_sf"/>
</dbReference>
<name>A0A9W8HG75_9FUNG</name>
<dbReference type="GO" id="GO:0005737">
    <property type="term" value="C:cytoplasm"/>
    <property type="evidence" value="ECO:0007669"/>
    <property type="project" value="TreeGrafter"/>
</dbReference>
<feature type="region of interest" description="Disordered" evidence="4">
    <location>
        <begin position="1"/>
        <end position="31"/>
    </location>
</feature>
<dbReference type="InterPro" id="IPR015813">
    <property type="entry name" value="Pyrv/PenolPyrv_kinase-like_dom"/>
</dbReference>
<evidence type="ECO:0000256" key="3">
    <source>
        <dbReference type="ARBA" id="ARBA00023239"/>
    </source>
</evidence>
<dbReference type="PANTHER" id="PTHR30502:SF0">
    <property type="entry name" value="PHOSPHOENOLPYRUVATE CARBOXYLASE FAMILY PROTEIN"/>
    <property type="match status" value="1"/>
</dbReference>
<keyword evidence="7" id="KW-1185">Reference proteome</keyword>
<gene>
    <name evidence="6" type="ORF">H4R18_000437</name>
</gene>
<comment type="similarity">
    <text evidence="1">Belongs to the HpcH/HpaI aldolase family.</text>
</comment>
<evidence type="ECO:0000313" key="7">
    <source>
        <dbReference type="Proteomes" id="UP001140217"/>
    </source>
</evidence>
<keyword evidence="3" id="KW-0456">Lyase</keyword>
<dbReference type="GO" id="GO:0016832">
    <property type="term" value="F:aldehyde-lyase activity"/>
    <property type="evidence" value="ECO:0007669"/>
    <property type="project" value="TreeGrafter"/>
</dbReference>
<proteinExistence type="inferred from homology"/>
<evidence type="ECO:0000259" key="5">
    <source>
        <dbReference type="Pfam" id="PF03328"/>
    </source>
</evidence>
<feature type="region of interest" description="Disordered" evidence="4">
    <location>
        <begin position="117"/>
        <end position="169"/>
    </location>
</feature>
<keyword evidence="2" id="KW-0479">Metal-binding</keyword>
<dbReference type="PANTHER" id="PTHR30502">
    <property type="entry name" value="2-KETO-3-DEOXY-L-RHAMNONATE ALDOLASE"/>
    <property type="match status" value="1"/>
</dbReference>
<dbReference type="SUPFAM" id="SSF51621">
    <property type="entry name" value="Phosphoenolpyruvate/pyruvate domain"/>
    <property type="match status" value="1"/>
</dbReference>
<evidence type="ECO:0000256" key="2">
    <source>
        <dbReference type="ARBA" id="ARBA00022723"/>
    </source>
</evidence>
<comment type="caution">
    <text evidence="6">The sequence shown here is derived from an EMBL/GenBank/DDBJ whole genome shotgun (WGS) entry which is preliminary data.</text>
</comment>
<evidence type="ECO:0000256" key="4">
    <source>
        <dbReference type="SAM" id="MobiDB-lite"/>
    </source>
</evidence>
<accession>A0A9W8HG75</accession>
<dbReference type="EMBL" id="JANBUL010000009">
    <property type="protein sequence ID" value="KAJ2785621.1"/>
    <property type="molecule type" value="Genomic_DNA"/>
</dbReference>
<feature type="region of interest" description="Disordered" evidence="4">
    <location>
        <begin position="240"/>
        <end position="284"/>
    </location>
</feature>
<feature type="domain" description="HpcH/HpaI aldolase/citrate lyase" evidence="5">
    <location>
        <begin position="344"/>
        <end position="433"/>
    </location>
</feature>
<dbReference type="Proteomes" id="UP001140217">
    <property type="component" value="Unassembled WGS sequence"/>
</dbReference>
<feature type="compositionally biased region" description="Pro residues" evidence="4">
    <location>
        <begin position="268"/>
        <end position="284"/>
    </location>
</feature>
<dbReference type="GO" id="GO:0046872">
    <property type="term" value="F:metal ion binding"/>
    <property type="evidence" value="ECO:0007669"/>
    <property type="project" value="UniProtKB-KW"/>
</dbReference>
<dbReference type="Gene3D" id="3.20.20.60">
    <property type="entry name" value="Phosphoenolpyruvate-binding domains"/>
    <property type="match status" value="1"/>
</dbReference>
<evidence type="ECO:0000256" key="1">
    <source>
        <dbReference type="ARBA" id="ARBA00005568"/>
    </source>
</evidence>
<dbReference type="InterPro" id="IPR050251">
    <property type="entry name" value="HpcH-HpaI_aldolase"/>
</dbReference>
<dbReference type="Pfam" id="PF03328">
    <property type="entry name" value="HpcH_HpaI"/>
    <property type="match status" value="1"/>
</dbReference>
<feature type="region of interest" description="Disordered" evidence="4">
    <location>
        <begin position="197"/>
        <end position="226"/>
    </location>
</feature>
<dbReference type="OrthoDB" id="1621678at2759"/>
<sequence length="587" mass="59834">MAAHNDGDGDGDGGAPADAPAPLRRAASAERPIRVVLETEPPARKPGRPRLDISAHFQDTGEMANHSHRLVWCIGCIKSGRLLYKKDRLPARGDLMQRHLQTCKHVTDEVRQKFCSARSSSASSAGEARPKKARTTSSSAASEPRVPGAHGGSGGRARSHSRLRAATSSMAALSMPTPSMPMAAPHAPVLPPISAVASPAPSAGDAEGVQLPRIRSPRPLPPAAAAAAAAAAAGDLPLLPHRAHPSLAGDPLPAQPNGSAHRRSPPHIHTPPGPYPHRPYLAPPLPHAMRSSPVAAYGGVPPPEPGYAAGAPPADAAPGPAAALRRKLHYTRDVAHGIVLTVPSTSMAQAAARLGFDWACIDVECPPLPAGAMAEMIAAVASAGSCAALVRVPAPTSEWVRWAVDAGAHGVVIPGVQSSAQMRLLAAALRESSGRPGSHAPLLPAMYCGPPGHPHYAPHAGPGPQPAGVVPAPAAPADALLIPQIDPFGAAGLGAEELLSTPGVDAALVRVAGAAGCTSRALDDILGRILRAGRQVGVPLGIDGADGSTAHHHHHGARLGFRMASVGRDVDILASGAADRLRLARSS</sequence>
<reference evidence="6" key="1">
    <citation type="submission" date="2022-07" db="EMBL/GenBank/DDBJ databases">
        <title>Phylogenomic reconstructions and comparative analyses of Kickxellomycotina fungi.</title>
        <authorList>
            <person name="Reynolds N.K."/>
            <person name="Stajich J.E."/>
            <person name="Barry K."/>
            <person name="Grigoriev I.V."/>
            <person name="Crous P."/>
            <person name="Smith M.E."/>
        </authorList>
    </citation>
    <scope>NUCLEOTIDE SEQUENCE</scope>
    <source>
        <strain evidence="6">NBRC 105414</strain>
    </source>
</reference>
<dbReference type="InterPro" id="IPR005000">
    <property type="entry name" value="Aldolase/citrate-lyase_domain"/>
</dbReference>
<protein>
    <recommendedName>
        <fullName evidence="5">HpcH/HpaI aldolase/citrate lyase domain-containing protein</fullName>
    </recommendedName>
</protein>